<sequence length="228" mass="26511">MEYKQFCPVAKASELLGEKWTFLIIREALMGATRFNEFQRGMALISPTMLTKRLNELTENGLMVRKKINMQKGYEYFLSEAGKDLYPVIMQLGDWGMKWARGQMQNSELDVELLMIYLVRSIKPEKLAGNETTIQFNFTDLENLKKWWIVVQNDEVDVCLEDPGRDVDVWFNTDLRTMIEVWMGDTTYKKAIRESRLKLLGPPQLTSNVSRWMAYSIFAGIPEAVEID</sequence>
<evidence type="ECO:0000313" key="6">
    <source>
        <dbReference type="Proteomes" id="UP000294887"/>
    </source>
</evidence>
<comment type="caution">
    <text evidence="5">The sequence shown here is derived from an EMBL/GenBank/DDBJ whole genome shotgun (WGS) entry which is preliminary data.</text>
</comment>
<dbReference type="Gene3D" id="3.30.1050.10">
    <property type="entry name" value="SCP2 sterol-binding domain"/>
    <property type="match status" value="1"/>
</dbReference>
<keyword evidence="2" id="KW-0238">DNA-binding</keyword>
<proteinExistence type="predicted"/>
<dbReference type="PROSITE" id="PS51118">
    <property type="entry name" value="HTH_HXLR"/>
    <property type="match status" value="1"/>
</dbReference>
<dbReference type="InterPro" id="IPR036390">
    <property type="entry name" value="WH_DNA-bd_sf"/>
</dbReference>
<dbReference type="InterPro" id="IPR036388">
    <property type="entry name" value="WH-like_DNA-bd_sf"/>
</dbReference>
<dbReference type="Pfam" id="PF01638">
    <property type="entry name" value="HxlR"/>
    <property type="match status" value="1"/>
</dbReference>
<evidence type="ECO:0000313" key="5">
    <source>
        <dbReference type="EMBL" id="TCJ84642.1"/>
    </source>
</evidence>
<feature type="domain" description="HTH hxlR-type" evidence="4">
    <location>
        <begin position="7"/>
        <end position="104"/>
    </location>
</feature>
<dbReference type="AlphaFoldDB" id="A0A4R1EX88"/>
<dbReference type="Pfam" id="PF02036">
    <property type="entry name" value="SCP2"/>
    <property type="match status" value="1"/>
</dbReference>
<name>A0A4R1EX88_9GAMM</name>
<dbReference type="PANTHER" id="PTHR33204:SF18">
    <property type="entry name" value="TRANSCRIPTIONAL REGULATORY PROTEIN"/>
    <property type="match status" value="1"/>
</dbReference>
<keyword evidence="1" id="KW-0805">Transcription regulation</keyword>
<dbReference type="RefSeq" id="WP_131906389.1">
    <property type="nucleotide sequence ID" value="NZ_BAAAFU010000006.1"/>
</dbReference>
<dbReference type="InterPro" id="IPR003033">
    <property type="entry name" value="SCP2_sterol-bd_dom"/>
</dbReference>
<dbReference type="PANTHER" id="PTHR33204">
    <property type="entry name" value="TRANSCRIPTIONAL REGULATOR, MARR FAMILY"/>
    <property type="match status" value="1"/>
</dbReference>
<keyword evidence="6" id="KW-1185">Reference proteome</keyword>
<dbReference type="Proteomes" id="UP000294887">
    <property type="component" value="Unassembled WGS sequence"/>
</dbReference>
<keyword evidence="3" id="KW-0804">Transcription</keyword>
<dbReference type="OrthoDB" id="9807069at2"/>
<protein>
    <submittedName>
        <fullName evidence="5">HxlR family transcriptional regulator</fullName>
    </submittedName>
</protein>
<dbReference type="EMBL" id="SMFQ01000004">
    <property type="protein sequence ID" value="TCJ84642.1"/>
    <property type="molecule type" value="Genomic_DNA"/>
</dbReference>
<evidence type="ECO:0000256" key="3">
    <source>
        <dbReference type="ARBA" id="ARBA00023163"/>
    </source>
</evidence>
<evidence type="ECO:0000256" key="1">
    <source>
        <dbReference type="ARBA" id="ARBA00023015"/>
    </source>
</evidence>
<organism evidence="5 6">
    <name type="scientific">Cocleimonas flava</name>
    <dbReference type="NCBI Taxonomy" id="634765"/>
    <lineage>
        <taxon>Bacteria</taxon>
        <taxon>Pseudomonadati</taxon>
        <taxon>Pseudomonadota</taxon>
        <taxon>Gammaproteobacteria</taxon>
        <taxon>Thiotrichales</taxon>
        <taxon>Thiotrichaceae</taxon>
        <taxon>Cocleimonas</taxon>
    </lineage>
</organism>
<gene>
    <name evidence="5" type="ORF">EV695_2601</name>
</gene>
<dbReference type="InterPro" id="IPR002577">
    <property type="entry name" value="HTH_HxlR"/>
</dbReference>
<evidence type="ECO:0000259" key="4">
    <source>
        <dbReference type="PROSITE" id="PS51118"/>
    </source>
</evidence>
<accession>A0A4R1EX88</accession>
<dbReference type="SUPFAM" id="SSF46785">
    <property type="entry name" value="Winged helix' DNA-binding domain"/>
    <property type="match status" value="1"/>
</dbReference>
<dbReference type="SUPFAM" id="SSF55718">
    <property type="entry name" value="SCP-like"/>
    <property type="match status" value="1"/>
</dbReference>
<reference evidence="5 6" key="1">
    <citation type="submission" date="2019-03" db="EMBL/GenBank/DDBJ databases">
        <title>Genomic Encyclopedia of Type Strains, Phase IV (KMG-IV): sequencing the most valuable type-strain genomes for metagenomic binning, comparative biology and taxonomic classification.</title>
        <authorList>
            <person name="Goeker M."/>
        </authorList>
    </citation>
    <scope>NUCLEOTIDE SEQUENCE [LARGE SCALE GENOMIC DNA]</scope>
    <source>
        <strain evidence="5 6">DSM 24830</strain>
    </source>
</reference>
<evidence type="ECO:0000256" key="2">
    <source>
        <dbReference type="ARBA" id="ARBA00023125"/>
    </source>
</evidence>
<dbReference type="Gene3D" id="1.10.10.10">
    <property type="entry name" value="Winged helix-like DNA-binding domain superfamily/Winged helix DNA-binding domain"/>
    <property type="match status" value="1"/>
</dbReference>
<dbReference type="GO" id="GO:0003677">
    <property type="term" value="F:DNA binding"/>
    <property type="evidence" value="ECO:0007669"/>
    <property type="project" value="UniProtKB-KW"/>
</dbReference>
<dbReference type="InterPro" id="IPR036527">
    <property type="entry name" value="SCP2_sterol-bd_dom_sf"/>
</dbReference>